<protein>
    <submittedName>
        <fullName evidence="2">Uncharacterized protein</fullName>
    </submittedName>
</protein>
<evidence type="ECO:0000313" key="2">
    <source>
        <dbReference type="EMBL" id="RAK55743.1"/>
    </source>
</evidence>
<dbReference type="RefSeq" id="WP_111529491.1">
    <property type="nucleotide sequence ID" value="NZ_QFYQ01000001.1"/>
</dbReference>
<dbReference type="Proteomes" id="UP000249254">
    <property type="component" value="Unassembled WGS sequence"/>
</dbReference>
<name>A0A328ALC8_9CAUL</name>
<dbReference type="AlphaFoldDB" id="A0A328ALC8"/>
<comment type="caution">
    <text evidence="2">The sequence shown here is derived from an EMBL/GenBank/DDBJ whole genome shotgun (WGS) entry which is preliminary data.</text>
</comment>
<organism evidence="2 3">
    <name type="scientific">Phenylobacterium soli</name>
    <dbReference type="NCBI Taxonomy" id="2170551"/>
    <lineage>
        <taxon>Bacteria</taxon>
        <taxon>Pseudomonadati</taxon>
        <taxon>Pseudomonadota</taxon>
        <taxon>Alphaproteobacteria</taxon>
        <taxon>Caulobacterales</taxon>
        <taxon>Caulobacteraceae</taxon>
        <taxon>Phenylobacterium</taxon>
    </lineage>
</organism>
<proteinExistence type="predicted"/>
<accession>A0A328ALC8</accession>
<evidence type="ECO:0000256" key="1">
    <source>
        <dbReference type="SAM" id="MobiDB-lite"/>
    </source>
</evidence>
<sequence length="263" mass="27677">MASDAAAHLDAPHSDPAEDRRARARGVSADLEAIFGQPEREDATSQANSAPTGPTRGPLSGLMGRRAPAVETHRGLSLASVGALAAAALAGVAAGSLIVKPKPHAAAPSAAPALPRPDALPIEMAPPVQTPQAADASLAAPSPPIPAMALAPPPAASPRRAAVKRTRAKGTCCSYAEVKAADRRLRQAYAEAIRAGAPRTTIVSARERWETTRRRAAHDPARLVAGYRSIAADLQRASVHRRERAAPHAIRTRFHPRYPAWWW</sequence>
<dbReference type="OrthoDB" id="7585681at2"/>
<dbReference type="EMBL" id="QFYQ01000001">
    <property type="protein sequence ID" value="RAK55743.1"/>
    <property type="molecule type" value="Genomic_DNA"/>
</dbReference>
<feature type="compositionally biased region" description="Basic and acidic residues" evidence="1">
    <location>
        <begin position="10"/>
        <end position="21"/>
    </location>
</feature>
<keyword evidence="3" id="KW-1185">Reference proteome</keyword>
<evidence type="ECO:0000313" key="3">
    <source>
        <dbReference type="Proteomes" id="UP000249254"/>
    </source>
</evidence>
<reference evidence="3" key="1">
    <citation type="submission" date="2018-05" db="EMBL/GenBank/DDBJ databases">
        <authorList>
            <person name="Li X."/>
        </authorList>
    </citation>
    <scope>NUCLEOTIDE SEQUENCE [LARGE SCALE GENOMIC DNA]</scope>
    <source>
        <strain evidence="3">LX32</strain>
    </source>
</reference>
<gene>
    <name evidence="2" type="ORF">DJ017_15100</name>
</gene>
<feature type="region of interest" description="Disordered" evidence="1">
    <location>
        <begin position="1"/>
        <end position="63"/>
    </location>
</feature>